<reference evidence="2 3" key="1">
    <citation type="submission" date="2024-06" db="EMBL/GenBank/DDBJ databases">
        <title>Chitinophaga defluvii sp. nov., isolated from municipal sewage.</title>
        <authorList>
            <person name="Zhang L."/>
        </authorList>
    </citation>
    <scope>NUCLEOTIDE SEQUENCE [LARGE SCALE GENOMIC DNA]</scope>
    <source>
        <strain evidence="2 3">H8</strain>
    </source>
</reference>
<proteinExistence type="predicted"/>
<dbReference type="PANTHER" id="PTHR34406">
    <property type="entry name" value="PROTEIN YCEI"/>
    <property type="match status" value="1"/>
</dbReference>
<dbReference type="PANTHER" id="PTHR34406:SF1">
    <property type="entry name" value="PROTEIN YCEI"/>
    <property type="match status" value="1"/>
</dbReference>
<feature type="domain" description="Lipid/polyisoprenoid-binding YceI-like" evidence="1">
    <location>
        <begin position="23"/>
        <end position="197"/>
    </location>
</feature>
<dbReference type="Proteomes" id="UP001549749">
    <property type="component" value="Unassembled WGS sequence"/>
</dbReference>
<dbReference type="EMBL" id="JBEXAC010000001">
    <property type="protein sequence ID" value="MET6998158.1"/>
    <property type="molecule type" value="Genomic_DNA"/>
</dbReference>
<evidence type="ECO:0000313" key="2">
    <source>
        <dbReference type="EMBL" id="MET6998158.1"/>
    </source>
</evidence>
<protein>
    <submittedName>
        <fullName evidence="2">YceI family protein</fullName>
    </submittedName>
</protein>
<evidence type="ECO:0000313" key="3">
    <source>
        <dbReference type="Proteomes" id="UP001549749"/>
    </source>
</evidence>
<organism evidence="2 3">
    <name type="scientific">Chitinophaga defluvii</name>
    <dbReference type="NCBI Taxonomy" id="3163343"/>
    <lineage>
        <taxon>Bacteria</taxon>
        <taxon>Pseudomonadati</taxon>
        <taxon>Bacteroidota</taxon>
        <taxon>Chitinophagia</taxon>
        <taxon>Chitinophagales</taxon>
        <taxon>Chitinophagaceae</taxon>
        <taxon>Chitinophaga</taxon>
    </lineage>
</organism>
<dbReference type="SUPFAM" id="SSF101874">
    <property type="entry name" value="YceI-like"/>
    <property type="match status" value="1"/>
</dbReference>
<evidence type="ECO:0000259" key="1">
    <source>
        <dbReference type="SMART" id="SM00867"/>
    </source>
</evidence>
<dbReference type="InterPro" id="IPR036761">
    <property type="entry name" value="TTHA0802/YceI-like_sf"/>
</dbReference>
<dbReference type="InterPro" id="IPR007372">
    <property type="entry name" value="Lipid/polyisoprenoid-bd_YceI"/>
</dbReference>
<dbReference type="Pfam" id="PF04264">
    <property type="entry name" value="YceI"/>
    <property type="match status" value="1"/>
</dbReference>
<dbReference type="Gene3D" id="2.40.128.110">
    <property type="entry name" value="Lipid/polyisoprenoid-binding, YceI-like"/>
    <property type="match status" value="1"/>
</dbReference>
<keyword evidence="3" id="KW-1185">Reference proteome</keyword>
<accession>A0ABV2T559</accession>
<gene>
    <name evidence="2" type="ORF">ABR189_12295</name>
</gene>
<sequence length="198" mass="21020">MLVALVFASSCKKKDTPPEITGKYGIVAADSKLEWKGYKNGGGHHGAFTVAPADITVQQGKIAGGTFTVDITTIQDFDLSVEEGRDELLDHLQSDAFFNVALHPTATFTITSQAPYEGGTEGAIAGANCIIKGNFTMLGKTLAISFPAKVNVTGTSLLAEATFKIDRTKWGMNSFSDPAGGLYVFPNVDIILKIKADK</sequence>
<comment type="caution">
    <text evidence="2">The sequence shown here is derived from an EMBL/GenBank/DDBJ whole genome shotgun (WGS) entry which is preliminary data.</text>
</comment>
<dbReference type="RefSeq" id="WP_354660794.1">
    <property type="nucleotide sequence ID" value="NZ_JBEXAC010000001.1"/>
</dbReference>
<dbReference type="SMART" id="SM00867">
    <property type="entry name" value="YceI"/>
    <property type="match status" value="1"/>
</dbReference>
<name>A0ABV2T559_9BACT</name>